<name>A0A8K0EIH7_BRALA</name>
<accession>A0A8K0EIH7</accession>
<evidence type="ECO:0000313" key="3">
    <source>
        <dbReference type="EMBL" id="CAH1250074.1"/>
    </source>
</evidence>
<dbReference type="EMBL" id="OV696703">
    <property type="protein sequence ID" value="CAH1250074.1"/>
    <property type="molecule type" value="Genomic_DNA"/>
</dbReference>
<sequence length="403" mass="43977">MLGTMEKSRFALCGAFLLLLTGVKHTAALVGSLSHCKLDDHCVQWEFCAKPPNDDNGMCVGKDCYKQADCVPGSVCDFRDAGLTGGRGQCTEPPKSTKPVSPPSKPQALQNTAMPQNPGMQAKPTTVAKQALPKPLSPPQKPATLRLKPMTNTQKPMTSKQRPATEPQKPVMSPQYPPALVANIPVMPPKPKVPLDTKPTYEMMKFCMKDADCDSTSYCESRENQVGVCKQGRRPAGIYGQVCGQDTDCGLGGRCDRTVYYGIMGICRGEKKPAPPRQQSDVPLPPANPMKYCFRDKDCTTEQRCDIYYMPQYGYGICAEDLSALSLPPSEVRQVVLKGARLYGSAKTCRGDPDCPKWEYCSDQSGVTVGLCTGQDCYRDADCEGAKCKQGSMNPKRKGYCMM</sequence>
<evidence type="ECO:0000256" key="1">
    <source>
        <dbReference type="SAM" id="MobiDB-lite"/>
    </source>
</evidence>
<dbReference type="AlphaFoldDB" id="A0A8K0EIH7"/>
<dbReference type="Proteomes" id="UP000838412">
    <property type="component" value="Chromosome 18"/>
</dbReference>
<feature type="compositionally biased region" description="Polar residues" evidence="1">
    <location>
        <begin position="107"/>
        <end position="128"/>
    </location>
</feature>
<proteinExistence type="predicted"/>
<gene>
    <name evidence="3" type="primary">Hypp9027</name>
    <name evidence="3" type="ORF">BLAG_LOCUS10939</name>
</gene>
<organism evidence="3 4">
    <name type="scientific">Branchiostoma lanceolatum</name>
    <name type="common">Common lancelet</name>
    <name type="synonym">Amphioxus lanceolatum</name>
    <dbReference type="NCBI Taxonomy" id="7740"/>
    <lineage>
        <taxon>Eukaryota</taxon>
        <taxon>Metazoa</taxon>
        <taxon>Chordata</taxon>
        <taxon>Cephalochordata</taxon>
        <taxon>Leptocardii</taxon>
        <taxon>Amphioxiformes</taxon>
        <taxon>Branchiostomatidae</taxon>
        <taxon>Branchiostoma</taxon>
    </lineage>
</organism>
<evidence type="ECO:0000256" key="2">
    <source>
        <dbReference type="SAM" id="SignalP"/>
    </source>
</evidence>
<feature type="signal peptide" evidence="2">
    <location>
        <begin position="1"/>
        <end position="28"/>
    </location>
</feature>
<keyword evidence="2" id="KW-0732">Signal</keyword>
<feature type="compositionally biased region" description="Polar residues" evidence="1">
    <location>
        <begin position="150"/>
        <end position="162"/>
    </location>
</feature>
<dbReference type="OrthoDB" id="10009143at2759"/>
<feature type="region of interest" description="Disordered" evidence="1">
    <location>
        <begin position="86"/>
        <end position="172"/>
    </location>
</feature>
<keyword evidence="4" id="KW-1185">Reference proteome</keyword>
<protein>
    <submittedName>
        <fullName evidence="3">Hypp9027 protein</fullName>
    </submittedName>
</protein>
<feature type="chain" id="PRO_5035452828" evidence="2">
    <location>
        <begin position="29"/>
        <end position="403"/>
    </location>
</feature>
<evidence type="ECO:0000313" key="4">
    <source>
        <dbReference type="Proteomes" id="UP000838412"/>
    </source>
</evidence>
<reference evidence="3" key="1">
    <citation type="submission" date="2022-01" db="EMBL/GenBank/DDBJ databases">
        <authorList>
            <person name="Braso-Vives M."/>
        </authorList>
    </citation>
    <scope>NUCLEOTIDE SEQUENCE</scope>
</reference>